<reference evidence="1 2" key="1">
    <citation type="journal article" date="2021" name="Hortic Res">
        <title>High-quality reference genome and annotation aids understanding of berry development for evergreen blueberry (Vaccinium darrowii).</title>
        <authorList>
            <person name="Yu J."/>
            <person name="Hulse-Kemp A.M."/>
            <person name="Babiker E."/>
            <person name="Staton M."/>
        </authorList>
    </citation>
    <scope>NUCLEOTIDE SEQUENCE [LARGE SCALE GENOMIC DNA]</scope>
    <source>
        <strain evidence="2">cv. NJ 8807/NJ 8810</strain>
        <tissue evidence="1">Young leaf</tissue>
    </source>
</reference>
<organism evidence="1 2">
    <name type="scientific">Vaccinium darrowii</name>
    <dbReference type="NCBI Taxonomy" id="229202"/>
    <lineage>
        <taxon>Eukaryota</taxon>
        <taxon>Viridiplantae</taxon>
        <taxon>Streptophyta</taxon>
        <taxon>Embryophyta</taxon>
        <taxon>Tracheophyta</taxon>
        <taxon>Spermatophyta</taxon>
        <taxon>Magnoliopsida</taxon>
        <taxon>eudicotyledons</taxon>
        <taxon>Gunneridae</taxon>
        <taxon>Pentapetalae</taxon>
        <taxon>asterids</taxon>
        <taxon>Ericales</taxon>
        <taxon>Ericaceae</taxon>
        <taxon>Vaccinioideae</taxon>
        <taxon>Vaccinieae</taxon>
        <taxon>Vaccinium</taxon>
    </lineage>
</organism>
<gene>
    <name evidence="1" type="ORF">Vadar_021746</name>
</gene>
<accession>A0ACB7X2M8</accession>
<evidence type="ECO:0000313" key="2">
    <source>
        <dbReference type="Proteomes" id="UP000828048"/>
    </source>
</evidence>
<evidence type="ECO:0000313" key="1">
    <source>
        <dbReference type="EMBL" id="KAH7834984.1"/>
    </source>
</evidence>
<keyword evidence="2" id="KW-1185">Reference proteome</keyword>
<sequence length="280" mass="30552">MGELVPQKPEEAETEHSVPQETTDMASVSKAKHVTWRVFTPISLSRFWKHMEVLLLNNVYVVNVLGNIAYNFVLGAYSYWGPKAGYSIYQMKNADMVFGGVTMVCGILGTLAGGFVLDKMKNTITNAFLGKMVNAILGKRTNPITNAFKLLSIATFAGAALCFSSFCFKSVYAFVALFTVGEVLLFSTSTPVNVICLHCVQPSMRPIAMAMSAVVMDLFGDLPAPPLVGVLQVWIFLHKAEKPNGDCENQVTEVSKSNVAPLVDEMTVENGQNLLPNHES</sequence>
<name>A0ACB7X2M8_9ERIC</name>
<dbReference type="EMBL" id="CM037152">
    <property type="protein sequence ID" value="KAH7834984.1"/>
    <property type="molecule type" value="Genomic_DNA"/>
</dbReference>
<dbReference type="Proteomes" id="UP000828048">
    <property type="component" value="Chromosome 2"/>
</dbReference>
<proteinExistence type="predicted"/>
<protein>
    <submittedName>
        <fullName evidence="1">Uncharacterized protein</fullName>
    </submittedName>
</protein>
<comment type="caution">
    <text evidence="1">The sequence shown here is derived from an EMBL/GenBank/DDBJ whole genome shotgun (WGS) entry which is preliminary data.</text>
</comment>